<comment type="caution">
    <text evidence="1">The sequence shown here is derived from an EMBL/GenBank/DDBJ whole genome shotgun (WGS) entry which is preliminary data.</text>
</comment>
<name>A0A5A5RSV2_MICAE</name>
<sequence>MVYFLAQNDSRLEMLTNQLEEKLQDFKKDVANG</sequence>
<organism evidence="1 2">
    <name type="scientific">Microcystis aeruginosa NIES-2520</name>
    <dbReference type="NCBI Taxonomy" id="2303982"/>
    <lineage>
        <taxon>Bacteria</taxon>
        <taxon>Bacillati</taxon>
        <taxon>Cyanobacteriota</taxon>
        <taxon>Cyanophyceae</taxon>
        <taxon>Oscillatoriophycideae</taxon>
        <taxon>Chroococcales</taxon>
        <taxon>Microcystaceae</taxon>
        <taxon>Microcystis</taxon>
    </lineage>
</organism>
<dbReference type="AlphaFoldDB" id="A0A5A5RSV2"/>
<gene>
    <name evidence="1" type="ORF">MiTe_04762</name>
</gene>
<protein>
    <submittedName>
        <fullName evidence="1">Uncharacterized protein</fullName>
    </submittedName>
</protein>
<dbReference type="Proteomes" id="UP000324917">
    <property type="component" value="Unassembled WGS sequence"/>
</dbReference>
<evidence type="ECO:0000313" key="1">
    <source>
        <dbReference type="EMBL" id="GCA77899.1"/>
    </source>
</evidence>
<dbReference type="EMBL" id="BHVP01000212">
    <property type="protein sequence ID" value="GCA77899.1"/>
    <property type="molecule type" value="Genomic_DNA"/>
</dbReference>
<reference evidence="1 2" key="1">
    <citation type="submission" date="2018-09" db="EMBL/GenBank/DDBJ databases">
        <title>Evolutionary history of phycoerythrin pigmentation in the water bloom-forming cyanobacterium Microcystis aeruginosa.</title>
        <authorList>
            <person name="Tanabe Y."/>
            <person name="Tanabe Y."/>
            <person name="Yamaguchi H."/>
        </authorList>
    </citation>
    <scope>NUCLEOTIDE SEQUENCE [LARGE SCALE GENOMIC DNA]</scope>
    <source>
        <strain evidence="1 2">NIES-2520</strain>
    </source>
</reference>
<evidence type="ECO:0000313" key="2">
    <source>
        <dbReference type="Proteomes" id="UP000324917"/>
    </source>
</evidence>
<accession>A0A5A5RSV2</accession>
<proteinExistence type="predicted"/>